<gene>
    <name evidence="1" type="ORF">M404DRAFT_551799</name>
</gene>
<evidence type="ECO:0000313" key="1">
    <source>
        <dbReference type="EMBL" id="KIO04483.1"/>
    </source>
</evidence>
<reference evidence="1 2" key="1">
    <citation type="submission" date="2014-04" db="EMBL/GenBank/DDBJ databases">
        <authorList>
            <consortium name="DOE Joint Genome Institute"/>
            <person name="Kuo A."/>
            <person name="Kohler A."/>
            <person name="Costa M.D."/>
            <person name="Nagy L.G."/>
            <person name="Floudas D."/>
            <person name="Copeland A."/>
            <person name="Barry K.W."/>
            <person name="Cichocki N."/>
            <person name="Veneault-Fourrey C."/>
            <person name="LaButti K."/>
            <person name="Lindquist E.A."/>
            <person name="Lipzen A."/>
            <person name="Lundell T."/>
            <person name="Morin E."/>
            <person name="Murat C."/>
            <person name="Sun H."/>
            <person name="Tunlid A."/>
            <person name="Henrissat B."/>
            <person name="Grigoriev I.V."/>
            <person name="Hibbett D.S."/>
            <person name="Martin F."/>
            <person name="Nordberg H.P."/>
            <person name="Cantor M.N."/>
            <person name="Hua S.X."/>
        </authorList>
    </citation>
    <scope>NUCLEOTIDE SEQUENCE [LARGE SCALE GENOMIC DNA]</scope>
    <source>
        <strain evidence="1 2">Marx 270</strain>
    </source>
</reference>
<dbReference type="EMBL" id="KN831971">
    <property type="protein sequence ID" value="KIO04483.1"/>
    <property type="molecule type" value="Genomic_DNA"/>
</dbReference>
<name>A0A0C3J5Z6_PISTI</name>
<accession>A0A0C3J5Z6</accession>
<keyword evidence="2" id="KW-1185">Reference proteome</keyword>
<dbReference type="InParanoid" id="A0A0C3J5Z6"/>
<proteinExistence type="predicted"/>
<dbReference type="OrthoDB" id="8922241at2759"/>
<evidence type="ECO:0008006" key="3">
    <source>
        <dbReference type="Google" id="ProtNLM"/>
    </source>
</evidence>
<dbReference type="Proteomes" id="UP000054217">
    <property type="component" value="Unassembled WGS sequence"/>
</dbReference>
<dbReference type="STRING" id="870435.A0A0C3J5Z6"/>
<protein>
    <recommendedName>
        <fullName evidence="3">C2H2-type domain-containing protein</fullName>
    </recommendedName>
</protein>
<sequence length="179" mass="20050">MPVPSTSYGNQCISPQFMPHSVSSAVAPHPTLVFPSGNYNFPHGDSRSPYPPSVQLPHSPQPYSSISPLPYPADPAIPSKQPSHIQMHACEWGVKPCNTLAPGKNREMGEHLREFHEFIGNEKDIVHCHWSNCNKPLQRMNMGRHIVSTHLRQTTICPRCNKSLSRPDVASRHEKQCCK</sequence>
<dbReference type="AlphaFoldDB" id="A0A0C3J5Z6"/>
<evidence type="ECO:0000313" key="2">
    <source>
        <dbReference type="Proteomes" id="UP000054217"/>
    </source>
</evidence>
<dbReference type="HOGENOM" id="CLU_1504049_0_0_1"/>
<reference evidence="2" key="2">
    <citation type="submission" date="2015-01" db="EMBL/GenBank/DDBJ databases">
        <title>Evolutionary Origins and Diversification of the Mycorrhizal Mutualists.</title>
        <authorList>
            <consortium name="DOE Joint Genome Institute"/>
            <consortium name="Mycorrhizal Genomics Consortium"/>
            <person name="Kohler A."/>
            <person name="Kuo A."/>
            <person name="Nagy L.G."/>
            <person name="Floudas D."/>
            <person name="Copeland A."/>
            <person name="Barry K.W."/>
            <person name="Cichocki N."/>
            <person name="Veneault-Fourrey C."/>
            <person name="LaButti K."/>
            <person name="Lindquist E.A."/>
            <person name="Lipzen A."/>
            <person name="Lundell T."/>
            <person name="Morin E."/>
            <person name="Murat C."/>
            <person name="Riley R."/>
            <person name="Ohm R."/>
            <person name="Sun H."/>
            <person name="Tunlid A."/>
            <person name="Henrissat B."/>
            <person name="Grigoriev I.V."/>
            <person name="Hibbett D.S."/>
            <person name="Martin F."/>
        </authorList>
    </citation>
    <scope>NUCLEOTIDE SEQUENCE [LARGE SCALE GENOMIC DNA]</scope>
    <source>
        <strain evidence="2">Marx 270</strain>
    </source>
</reference>
<organism evidence="1 2">
    <name type="scientific">Pisolithus tinctorius Marx 270</name>
    <dbReference type="NCBI Taxonomy" id="870435"/>
    <lineage>
        <taxon>Eukaryota</taxon>
        <taxon>Fungi</taxon>
        <taxon>Dikarya</taxon>
        <taxon>Basidiomycota</taxon>
        <taxon>Agaricomycotina</taxon>
        <taxon>Agaricomycetes</taxon>
        <taxon>Agaricomycetidae</taxon>
        <taxon>Boletales</taxon>
        <taxon>Sclerodermatineae</taxon>
        <taxon>Pisolithaceae</taxon>
        <taxon>Pisolithus</taxon>
    </lineage>
</organism>